<organism evidence="2 3">
    <name type="scientific">Rhodobium gokarnense</name>
    <dbReference type="NCBI Taxonomy" id="364296"/>
    <lineage>
        <taxon>Bacteria</taxon>
        <taxon>Pseudomonadati</taxon>
        <taxon>Pseudomonadota</taxon>
        <taxon>Alphaproteobacteria</taxon>
        <taxon>Hyphomicrobiales</taxon>
        <taxon>Rhodobiaceae</taxon>
        <taxon>Rhodobium</taxon>
    </lineage>
</organism>
<accession>A0ABT3HI41</accession>
<reference evidence="3" key="1">
    <citation type="submission" date="2023-07" db="EMBL/GenBank/DDBJ databases">
        <title>Genome sequencing of Purple Non-Sulfur Bacteria from various extreme environments.</title>
        <authorList>
            <person name="Mayer M."/>
        </authorList>
    </citation>
    <scope>NUCLEOTIDE SEQUENCE [LARGE SCALE GENOMIC DNA]</scope>
    <source>
        <strain evidence="3">DSM 17935</strain>
    </source>
</reference>
<comment type="caution">
    <text evidence="2">The sequence shown here is derived from an EMBL/GenBank/DDBJ whole genome shotgun (WGS) entry which is preliminary data.</text>
</comment>
<keyword evidence="3" id="KW-1185">Reference proteome</keyword>
<dbReference type="PANTHER" id="PTHR30543:SF21">
    <property type="entry name" value="NAD(P)H-DEPENDENT FMN REDUCTASE LOT6"/>
    <property type="match status" value="1"/>
</dbReference>
<gene>
    <name evidence="2" type="ORF">M2319_004440</name>
</gene>
<dbReference type="EMBL" id="JAOQNS010000018">
    <property type="protein sequence ID" value="MCW2310075.1"/>
    <property type="molecule type" value="Genomic_DNA"/>
</dbReference>
<dbReference type="RefSeq" id="WP_264603652.1">
    <property type="nucleotide sequence ID" value="NZ_JAOQNS010000018.1"/>
</dbReference>
<dbReference type="InterPro" id="IPR029039">
    <property type="entry name" value="Flavoprotein-like_sf"/>
</dbReference>
<dbReference type="Proteomes" id="UP001209755">
    <property type="component" value="Unassembled WGS sequence"/>
</dbReference>
<feature type="domain" description="NADPH-dependent FMN reductase-like" evidence="1">
    <location>
        <begin position="4"/>
        <end position="159"/>
    </location>
</feature>
<evidence type="ECO:0000259" key="1">
    <source>
        <dbReference type="Pfam" id="PF03358"/>
    </source>
</evidence>
<evidence type="ECO:0000313" key="3">
    <source>
        <dbReference type="Proteomes" id="UP001209755"/>
    </source>
</evidence>
<name>A0ABT3HI41_9HYPH</name>
<dbReference type="InterPro" id="IPR005025">
    <property type="entry name" value="FMN_Rdtase-like_dom"/>
</dbReference>
<sequence length="194" mass="21164">MAHPKVLLLSGSTRSGSYNTRLVELAMKRLAERDAEPTRISLADYPLPIYNADLEARGAPEEAVRLHRLFLAHQGIFLASPEYNAGVSPLLKNTIDWISKVSDDKHPPLAAYHNRIFAVSAASQDTHGGVRGLISLRQILEIGLGALVIPEQVAVPRAAEAFTPDGELTDEQAAGFFDAMVKRLVDEARRYAAP</sequence>
<evidence type="ECO:0000313" key="2">
    <source>
        <dbReference type="EMBL" id="MCW2310075.1"/>
    </source>
</evidence>
<dbReference type="SUPFAM" id="SSF52218">
    <property type="entry name" value="Flavoproteins"/>
    <property type="match status" value="1"/>
</dbReference>
<dbReference type="Pfam" id="PF03358">
    <property type="entry name" value="FMN_red"/>
    <property type="match status" value="1"/>
</dbReference>
<dbReference type="InterPro" id="IPR050712">
    <property type="entry name" value="NAD(P)H-dep_reductase"/>
</dbReference>
<dbReference type="Gene3D" id="3.40.50.360">
    <property type="match status" value="1"/>
</dbReference>
<dbReference type="PANTHER" id="PTHR30543">
    <property type="entry name" value="CHROMATE REDUCTASE"/>
    <property type="match status" value="1"/>
</dbReference>
<protein>
    <submittedName>
        <fullName evidence="2">NAD(P)H-dependent FMN reductase</fullName>
    </submittedName>
</protein>
<proteinExistence type="predicted"/>